<protein>
    <submittedName>
        <fullName evidence="7">Response regulator transcription factor</fullName>
    </submittedName>
</protein>
<dbReference type="PANTHER" id="PTHR44688:SF16">
    <property type="entry name" value="DNA-BINDING TRANSCRIPTIONAL ACTIVATOR DEVR_DOSR"/>
    <property type="match status" value="1"/>
</dbReference>
<dbReference type="Gene3D" id="1.10.10.10">
    <property type="entry name" value="Winged helix-like DNA-binding domain superfamily/Winged helix DNA-binding domain"/>
    <property type="match status" value="1"/>
</dbReference>
<dbReference type="SUPFAM" id="SSF52172">
    <property type="entry name" value="CheY-like"/>
    <property type="match status" value="1"/>
</dbReference>
<keyword evidence="8" id="KW-1185">Reference proteome</keyword>
<proteinExistence type="predicted"/>
<evidence type="ECO:0000259" key="5">
    <source>
        <dbReference type="PROSITE" id="PS50043"/>
    </source>
</evidence>
<dbReference type="EMBL" id="JACYNP010000011">
    <property type="protein sequence ID" value="MBD8123641.1"/>
    <property type="molecule type" value="Genomic_DNA"/>
</dbReference>
<dbReference type="SMART" id="SM00421">
    <property type="entry name" value="HTH_LUXR"/>
    <property type="match status" value="1"/>
</dbReference>
<dbReference type="RefSeq" id="WP_191945519.1">
    <property type="nucleotide sequence ID" value="NZ_JACYNP010000011.1"/>
</dbReference>
<feature type="domain" description="Response regulatory" evidence="6">
    <location>
        <begin position="16"/>
        <end position="130"/>
    </location>
</feature>
<comment type="caution">
    <text evidence="7">The sequence shown here is derived from an EMBL/GenBank/DDBJ whole genome shotgun (WGS) entry which is preliminary data.</text>
</comment>
<dbReference type="PANTHER" id="PTHR44688">
    <property type="entry name" value="DNA-BINDING TRANSCRIPTIONAL ACTIVATOR DEVR_DOSR"/>
    <property type="match status" value="1"/>
</dbReference>
<evidence type="ECO:0000259" key="6">
    <source>
        <dbReference type="PROSITE" id="PS50110"/>
    </source>
</evidence>
<organism evidence="7 8">
    <name type="scientific">Pseudomonas lutea</name>
    <dbReference type="NCBI Taxonomy" id="243924"/>
    <lineage>
        <taxon>Bacteria</taxon>
        <taxon>Pseudomonadati</taxon>
        <taxon>Pseudomonadota</taxon>
        <taxon>Gammaproteobacteria</taxon>
        <taxon>Pseudomonadales</taxon>
        <taxon>Pseudomonadaceae</taxon>
        <taxon>Pseudomonas</taxon>
    </lineage>
</organism>
<keyword evidence="2" id="KW-0238">DNA-binding</keyword>
<keyword evidence="3" id="KW-0804">Transcription</keyword>
<dbReference type="CDD" id="cd06170">
    <property type="entry name" value="LuxR_C_like"/>
    <property type="match status" value="1"/>
</dbReference>
<dbReference type="PROSITE" id="PS50043">
    <property type="entry name" value="HTH_LUXR_2"/>
    <property type="match status" value="1"/>
</dbReference>
<dbReference type="PROSITE" id="PS50110">
    <property type="entry name" value="RESPONSE_REGULATORY"/>
    <property type="match status" value="1"/>
</dbReference>
<dbReference type="Pfam" id="PF00196">
    <property type="entry name" value="GerE"/>
    <property type="match status" value="1"/>
</dbReference>
<reference evidence="7 8" key="1">
    <citation type="journal article" date="2020" name="FEMS Microbiol. Ecol.">
        <title>Temporal dynamics of bacterial communities during seed development and maturation.</title>
        <authorList>
            <person name="Chesneau G."/>
            <person name="Torres-Cortes G."/>
            <person name="Briand M."/>
            <person name="Darrasse A."/>
            <person name="Preveaux A."/>
            <person name="Marais C."/>
            <person name="Jacques M.A."/>
            <person name="Shade A."/>
            <person name="Barret M."/>
        </authorList>
    </citation>
    <scope>NUCLEOTIDE SEQUENCE [LARGE SCALE GENOMIC DNA]</scope>
    <source>
        <strain evidence="7 8">CFBP13723</strain>
    </source>
</reference>
<name>A0ABR9AC50_9PSED</name>
<dbReference type="InterPro" id="IPR016032">
    <property type="entry name" value="Sig_transdc_resp-reg_C-effctor"/>
</dbReference>
<sequence length="215" mass="23748">MSQEPYPPKSDDNPPVVFVVDDELSIRESLACLFRSVGISVETYASASEFLQREDPDAPCCLLLDVRLEGASGLDLQRQLIESNIAIPVIFITGHGDIPMSVKAMKAGALDFIVKPFRDQDLVDAVSVALRTNAARRAALYADSVVHNCYQLLTKREREIMGCATRGLMNKETARQLGLSEITVKIHRGNVMKKMHAKSFADLVRMAESLNLLSK</sequence>
<keyword evidence="1" id="KW-0805">Transcription regulation</keyword>
<dbReference type="InterPro" id="IPR000792">
    <property type="entry name" value="Tscrpt_reg_LuxR_C"/>
</dbReference>
<dbReference type="Gene3D" id="3.40.50.2300">
    <property type="match status" value="1"/>
</dbReference>
<dbReference type="InterPro" id="IPR036388">
    <property type="entry name" value="WH-like_DNA-bd_sf"/>
</dbReference>
<evidence type="ECO:0000256" key="1">
    <source>
        <dbReference type="ARBA" id="ARBA00023015"/>
    </source>
</evidence>
<evidence type="ECO:0000256" key="3">
    <source>
        <dbReference type="ARBA" id="ARBA00023163"/>
    </source>
</evidence>
<feature type="modified residue" description="4-aspartylphosphate" evidence="4">
    <location>
        <position position="65"/>
    </location>
</feature>
<dbReference type="InterPro" id="IPR011006">
    <property type="entry name" value="CheY-like_superfamily"/>
</dbReference>
<dbReference type="PRINTS" id="PR00038">
    <property type="entry name" value="HTHLUXR"/>
</dbReference>
<dbReference type="Pfam" id="PF00072">
    <property type="entry name" value="Response_reg"/>
    <property type="match status" value="1"/>
</dbReference>
<dbReference type="SUPFAM" id="SSF46894">
    <property type="entry name" value="C-terminal effector domain of the bipartite response regulators"/>
    <property type="match status" value="1"/>
</dbReference>
<accession>A0ABR9AC50</accession>
<gene>
    <name evidence="7" type="ORF">IFT62_20755</name>
</gene>
<dbReference type="CDD" id="cd17537">
    <property type="entry name" value="REC_FixJ"/>
    <property type="match status" value="1"/>
</dbReference>
<dbReference type="Proteomes" id="UP000625247">
    <property type="component" value="Unassembled WGS sequence"/>
</dbReference>
<feature type="domain" description="HTH luxR-type" evidence="5">
    <location>
        <begin position="146"/>
        <end position="211"/>
    </location>
</feature>
<evidence type="ECO:0000313" key="8">
    <source>
        <dbReference type="Proteomes" id="UP000625247"/>
    </source>
</evidence>
<evidence type="ECO:0000256" key="4">
    <source>
        <dbReference type="PROSITE-ProRule" id="PRU00169"/>
    </source>
</evidence>
<keyword evidence="4" id="KW-0597">Phosphoprotein</keyword>
<dbReference type="InterPro" id="IPR001789">
    <property type="entry name" value="Sig_transdc_resp-reg_receiver"/>
</dbReference>
<evidence type="ECO:0000256" key="2">
    <source>
        <dbReference type="ARBA" id="ARBA00023125"/>
    </source>
</evidence>
<dbReference type="SMART" id="SM00448">
    <property type="entry name" value="REC"/>
    <property type="match status" value="1"/>
</dbReference>
<evidence type="ECO:0000313" key="7">
    <source>
        <dbReference type="EMBL" id="MBD8123641.1"/>
    </source>
</evidence>